<reference evidence="2 3" key="1">
    <citation type="submission" date="2016-10" db="EMBL/GenBank/DDBJ databases">
        <authorList>
            <person name="de Groot N.N."/>
        </authorList>
    </citation>
    <scope>NUCLEOTIDE SEQUENCE [LARGE SCALE GENOMIC DNA]</scope>
    <source>
        <strain evidence="2 3">DSM 21035</strain>
    </source>
</reference>
<protein>
    <submittedName>
        <fullName evidence="2">Uncharacterized protein</fullName>
    </submittedName>
</protein>
<evidence type="ECO:0000313" key="2">
    <source>
        <dbReference type="EMBL" id="SEQ95894.1"/>
    </source>
</evidence>
<feature type="chain" id="PRO_5011611533" evidence="1">
    <location>
        <begin position="20"/>
        <end position="166"/>
    </location>
</feature>
<sequence length="166" mass="19224">MKTFLFSLFVLGCFTFANAQTVELPETIISINGDYFNSSDSENSCNYVKKLEQALLEYDHSELSDLYDSKNDIYKVTFKIPQGKIIASFNKDGKIIETFEKYNNIRLPHSVLKAIAEKYPNYSIQEDVYIVKFHCDDDAKQQEYRVKIKNDTTILDLKANEQGEFI</sequence>
<organism evidence="2 3">
    <name type="scientific">Hyunsoonleella jejuensis</name>
    <dbReference type="NCBI Taxonomy" id="419940"/>
    <lineage>
        <taxon>Bacteria</taxon>
        <taxon>Pseudomonadati</taxon>
        <taxon>Bacteroidota</taxon>
        <taxon>Flavobacteriia</taxon>
        <taxon>Flavobacteriales</taxon>
        <taxon>Flavobacteriaceae</taxon>
    </lineage>
</organism>
<accession>A0A1H9K9T2</accession>
<dbReference type="Proteomes" id="UP000198999">
    <property type="component" value="Unassembled WGS sequence"/>
</dbReference>
<dbReference type="Gene3D" id="3.10.450.360">
    <property type="match status" value="1"/>
</dbReference>
<gene>
    <name evidence="2" type="ORF">SAMN05421824_2672</name>
</gene>
<proteinExistence type="predicted"/>
<evidence type="ECO:0000313" key="3">
    <source>
        <dbReference type="Proteomes" id="UP000198999"/>
    </source>
</evidence>
<dbReference type="SUPFAM" id="SSF160574">
    <property type="entry name" value="BT0923-like"/>
    <property type="match status" value="1"/>
</dbReference>
<dbReference type="RefSeq" id="WP_092580425.1">
    <property type="nucleotide sequence ID" value="NZ_FOFN01000004.1"/>
</dbReference>
<keyword evidence="3" id="KW-1185">Reference proteome</keyword>
<evidence type="ECO:0000256" key="1">
    <source>
        <dbReference type="SAM" id="SignalP"/>
    </source>
</evidence>
<dbReference type="EMBL" id="FOFN01000004">
    <property type="protein sequence ID" value="SEQ95894.1"/>
    <property type="molecule type" value="Genomic_DNA"/>
</dbReference>
<keyword evidence="1" id="KW-0732">Signal</keyword>
<dbReference type="OrthoDB" id="1428473at2"/>
<feature type="signal peptide" evidence="1">
    <location>
        <begin position="1"/>
        <end position="19"/>
    </location>
</feature>
<dbReference type="AlphaFoldDB" id="A0A1H9K9T2"/>
<name>A0A1H9K9T2_9FLAO</name>